<organism evidence="5 6">
    <name type="scientific">Streptomyces peucetius</name>
    <dbReference type="NCBI Taxonomy" id="1950"/>
    <lineage>
        <taxon>Bacteria</taxon>
        <taxon>Bacillati</taxon>
        <taxon>Actinomycetota</taxon>
        <taxon>Actinomycetes</taxon>
        <taxon>Kitasatosporales</taxon>
        <taxon>Streptomycetaceae</taxon>
        <taxon>Streptomyces</taxon>
    </lineage>
</organism>
<protein>
    <submittedName>
        <fullName evidence="5">A24 family peptidase</fullName>
    </submittedName>
</protein>
<dbReference type="Pfam" id="PF01478">
    <property type="entry name" value="Peptidase_A24"/>
    <property type="match status" value="1"/>
</dbReference>
<dbReference type="EMBL" id="CP107567">
    <property type="protein sequence ID" value="UYQ60029.1"/>
    <property type="molecule type" value="Genomic_DNA"/>
</dbReference>
<dbReference type="InterPro" id="IPR000045">
    <property type="entry name" value="Prepilin_IV_endopep_pep"/>
</dbReference>
<reference evidence="5" key="1">
    <citation type="submission" date="2022-10" db="EMBL/GenBank/DDBJ databases">
        <title>Cytochrome P450 Catalyzes Benzene Ring Formation in the Biosynthesis of Trialkyl-Substituted Aromatic Polyketides.</title>
        <authorList>
            <person name="Zhao E."/>
            <person name="Ge H."/>
        </authorList>
    </citation>
    <scope>NUCLEOTIDE SEQUENCE</scope>
    <source>
        <strain evidence="5">NA0869</strain>
    </source>
</reference>
<evidence type="ECO:0000256" key="1">
    <source>
        <dbReference type="ARBA" id="ARBA00005801"/>
    </source>
</evidence>
<proteinExistence type="inferred from homology"/>
<dbReference type="PANTHER" id="PTHR30487:SF0">
    <property type="entry name" value="PREPILIN LEADER PEPTIDASE_N-METHYLTRANSFERASE-RELATED"/>
    <property type="match status" value="1"/>
</dbReference>
<feature type="domain" description="Prepilin type IV endopeptidase peptidase" evidence="4">
    <location>
        <begin position="26"/>
        <end position="124"/>
    </location>
</feature>
<name>A0ABY6HZ85_STRPE</name>
<feature type="transmembrane region" description="Helical" evidence="3">
    <location>
        <begin position="75"/>
        <end position="94"/>
    </location>
</feature>
<dbReference type="InterPro" id="IPR014032">
    <property type="entry name" value="Peptidase_A24A_bac"/>
</dbReference>
<dbReference type="InterPro" id="IPR050882">
    <property type="entry name" value="Prepilin_peptidase/N-MTase"/>
</dbReference>
<dbReference type="RefSeq" id="WP_264241174.1">
    <property type="nucleotide sequence ID" value="NZ_CP107567.1"/>
</dbReference>
<evidence type="ECO:0000256" key="3">
    <source>
        <dbReference type="SAM" id="Phobius"/>
    </source>
</evidence>
<sequence length="158" mass="16169">MTALAFAVIAASGQTGWLAAAHYWIAACGTALALIDAKVHRLPNVLTLPAFVGTIGLLAGATVNGEQGSLTRSLAAAASLGAGFLLMTFGGIGLGDVKLAPTLGALLGWNSWTALFLGTLAMFLLAAAVNLLQRRFRGRVPFGPYMITGALGVSLWLS</sequence>
<gene>
    <name evidence="5" type="ORF">OGH68_00015</name>
</gene>
<keyword evidence="3" id="KW-1133">Transmembrane helix</keyword>
<feature type="transmembrane region" description="Helical" evidence="3">
    <location>
        <begin position="45"/>
        <end position="63"/>
    </location>
</feature>
<keyword evidence="6" id="KW-1185">Reference proteome</keyword>
<dbReference type="PANTHER" id="PTHR30487">
    <property type="entry name" value="TYPE 4 PREPILIN-LIKE PROTEINS LEADER PEPTIDE-PROCESSING ENZYME"/>
    <property type="match status" value="1"/>
</dbReference>
<evidence type="ECO:0000256" key="2">
    <source>
        <dbReference type="RuleBase" id="RU003793"/>
    </source>
</evidence>
<evidence type="ECO:0000313" key="6">
    <source>
        <dbReference type="Proteomes" id="UP001163878"/>
    </source>
</evidence>
<accession>A0ABY6HZ85</accession>
<feature type="transmembrane region" description="Helical" evidence="3">
    <location>
        <begin position="114"/>
        <end position="132"/>
    </location>
</feature>
<comment type="similarity">
    <text evidence="1 2">Belongs to the peptidase A24 family.</text>
</comment>
<evidence type="ECO:0000313" key="5">
    <source>
        <dbReference type="EMBL" id="UYQ60029.1"/>
    </source>
</evidence>
<keyword evidence="3" id="KW-0812">Transmembrane</keyword>
<dbReference type="Gene3D" id="1.20.120.1220">
    <property type="match status" value="1"/>
</dbReference>
<keyword evidence="3" id="KW-0472">Membrane</keyword>
<evidence type="ECO:0000259" key="4">
    <source>
        <dbReference type="Pfam" id="PF01478"/>
    </source>
</evidence>
<dbReference type="PRINTS" id="PR00864">
    <property type="entry name" value="PREPILNPTASE"/>
</dbReference>
<dbReference type="Proteomes" id="UP001163878">
    <property type="component" value="Chromosome"/>
</dbReference>